<dbReference type="SFLD" id="SFLDS00036">
    <property type="entry name" value="Aromatic_Prenyltransferase"/>
    <property type="match status" value="1"/>
</dbReference>
<organism evidence="3 4">
    <name type="scientific">Lachnellula occidentalis</name>
    <dbReference type="NCBI Taxonomy" id="215460"/>
    <lineage>
        <taxon>Eukaryota</taxon>
        <taxon>Fungi</taxon>
        <taxon>Dikarya</taxon>
        <taxon>Ascomycota</taxon>
        <taxon>Pezizomycotina</taxon>
        <taxon>Leotiomycetes</taxon>
        <taxon>Helotiales</taxon>
        <taxon>Lachnaceae</taxon>
        <taxon>Lachnellula</taxon>
    </lineage>
</organism>
<proteinExistence type="inferred from homology"/>
<name>A0A8H8UEI6_9HELO</name>
<dbReference type="InterPro" id="IPR017795">
    <property type="entry name" value="ABBA_NscD-like"/>
</dbReference>
<dbReference type="OrthoDB" id="3354387at2759"/>
<dbReference type="InterPro" id="IPR033964">
    <property type="entry name" value="ABBA"/>
</dbReference>
<dbReference type="PANTHER" id="PTHR40627">
    <property type="entry name" value="INDOLE PRENYLTRANSFERASE TDIB-RELATED"/>
    <property type="match status" value="1"/>
</dbReference>
<comment type="similarity">
    <text evidence="1">Belongs to the tryptophan dimethylallyltransferase family.</text>
</comment>
<dbReference type="GO" id="GO:0009820">
    <property type="term" value="P:alkaloid metabolic process"/>
    <property type="evidence" value="ECO:0007669"/>
    <property type="project" value="InterPro"/>
</dbReference>
<reference evidence="3 4" key="1">
    <citation type="submission" date="2018-05" db="EMBL/GenBank/DDBJ databases">
        <title>Genome sequencing and assembly of the regulated plant pathogen Lachnellula willkommii and related sister species for the development of diagnostic species identification markers.</title>
        <authorList>
            <person name="Giroux E."/>
            <person name="Bilodeau G."/>
        </authorList>
    </citation>
    <scope>NUCLEOTIDE SEQUENCE [LARGE SCALE GENOMIC DNA]</scope>
    <source>
        <strain evidence="3 4">CBS 160.35</strain>
    </source>
</reference>
<protein>
    <submittedName>
        <fullName evidence="3">4-O-dimethylallyl-L-tyrosine synthase</fullName>
    </submittedName>
</protein>
<evidence type="ECO:0000256" key="2">
    <source>
        <dbReference type="ARBA" id="ARBA00022679"/>
    </source>
</evidence>
<gene>
    <name evidence="3" type="primary">tcpD</name>
    <name evidence="3" type="ORF">LOCC1_G006592</name>
</gene>
<dbReference type="EMBL" id="QGMI01000203">
    <property type="protein sequence ID" value="TVY45214.1"/>
    <property type="molecule type" value="Genomic_DNA"/>
</dbReference>
<dbReference type="PANTHER" id="PTHR40627:SF4">
    <property type="entry name" value="PRENYLTRANSFERASE ASQH1-RELATED"/>
    <property type="match status" value="1"/>
</dbReference>
<dbReference type="GO" id="GO:0016765">
    <property type="term" value="F:transferase activity, transferring alkyl or aryl (other than methyl) groups"/>
    <property type="evidence" value="ECO:0007669"/>
    <property type="project" value="InterPro"/>
</dbReference>
<evidence type="ECO:0000313" key="4">
    <source>
        <dbReference type="Proteomes" id="UP000443090"/>
    </source>
</evidence>
<dbReference type="NCBIfam" id="TIGR03429">
    <property type="entry name" value="arom_pren_DMATS"/>
    <property type="match status" value="1"/>
</dbReference>
<dbReference type="Pfam" id="PF11991">
    <property type="entry name" value="Trp_DMAT"/>
    <property type="match status" value="1"/>
</dbReference>
<sequence>MTANLTPWETISSTLSFRSKDAQFWWDRTGRMFAKLIESAGYTTEEQYRELQFYALFVAPQLGPAPDESMPWDILRTPDQTPIDFSWEWRSETEGVLRYTFEPIVAAGQHLSGLRNPTQVWLQTLQSNSLFPGLDLEWYDHFVSMMVPPGLGHKNFDASFYSRTTAEYGTAVAVDANKDGKTVKAYFWPSLSAAELGISSLECVKRAIRALPAEQLQGLQVESTFDFLDEATEKWGVKVNLFSIDCLSPRDARIKIYVSSPYTSQEFVVDALSLGGRVPVADDSALASVTALWDTFLGEAPDKLSDELLAKSTPGFYLTLGSGGVKSAKLYMSPQYWCTSDAEVLSKLRQYFASQQQSDYMMNKYESAVRQVL</sequence>
<comment type="caution">
    <text evidence="3">The sequence shown here is derived from an EMBL/GenBank/DDBJ whole genome shotgun (WGS) entry which is preliminary data.</text>
</comment>
<keyword evidence="4" id="KW-1185">Reference proteome</keyword>
<evidence type="ECO:0000313" key="3">
    <source>
        <dbReference type="EMBL" id="TVY45214.1"/>
    </source>
</evidence>
<evidence type="ECO:0000256" key="1">
    <source>
        <dbReference type="ARBA" id="ARBA00010209"/>
    </source>
</evidence>
<dbReference type="AlphaFoldDB" id="A0A8H8UEI6"/>
<dbReference type="Proteomes" id="UP000443090">
    <property type="component" value="Unassembled WGS sequence"/>
</dbReference>
<dbReference type="CDD" id="cd13929">
    <property type="entry name" value="PT-DMATS_CymD"/>
    <property type="match status" value="1"/>
</dbReference>
<accession>A0A8H8UEI6</accession>
<keyword evidence="2" id="KW-0808">Transferase</keyword>